<proteinExistence type="predicted"/>
<name>A0A9X1Q459_STRM4</name>
<evidence type="ECO:0000313" key="2">
    <source>
        <dbReference type="Proteomes" id="UP001139384"/>
    </source>
</evidence>
<dbReference type="AlphaFoldDB" id="A0A9X1Q459"/>
<keyword evidence="2" id="KW-1185">Reference proteome</keyword>
<protein>
    <submittedName>
        <fullName evidence="1">Uncharacterized protein</fullName>
    </submittedName>
</protein>
<dbReference type="EMBL" id="JAKEIP010000141">
    <property type="protein sequence ID" value="MCF1597333.1"/>
    <property type="molecule type" value="Genomic_DNA"/>
</dbReference>
<dbReference type="RefSeq" id="WP_234765790.1">
    <property type="nucleotide sequence ID" value="NZ_JAKEIP010000141.1"/>
</dbReference>
<dbReference type="Proteomes" id="UP001139384">
    <property type="component" value="Unassembled WGS sequence"/>
</dbReference>
<gene>
    <name evidence="1" type="ORF">L0P92_27800</name>
</gene>
<evidence type="ECO:0000313" key="1">
    <source>
        <dbReference type="EMBL" id="MCF1597333.1"/>
    </source>
</evidence>
<comment type="caution">
    <text evidence="1">The sequence shown here is derived from an EMBL/GenBank/DDBJ whole genome shotgun (WGS) entry which is preliminary data.</text>
</comment>
<accession>A0A9X1Q459</accession>
<sequence length="138" mass="14799">MVRSVVAPAALVADQAETAIVEAPNPAGLCKVDEILPVEQIEAAARKYERAADQAHRTDRGERAAKKVLDRLPADTHGTWRVFRTPSSRQAPDRAEITRIFKAHGLGPVSMKACAPSLKVKLAEAAPVDVDTPVLVST</sequence>
<organism evidence="1 2">
    <name type="scientific">Streptomyces muensis</name>
    <dbReference type="NCBI Taxonomy" id="1077944"/>
    <lineage>
        <taxon>Bacteria</taxon>
        <taxon>Bacillati</taxon>
        <taxon>Actinomycetota</taxon>
        <taxon>Actinomycetes</taxon>
        <taxon>Kitasatosporales</taxon>
        <taxon>Streptomycetaceae</taxon>
        <taxon>Streptomyces</taxon>
    </lineage>
</organism>
<reference evidence="1" key="1">
    <citation type="submission" date="2022-01" db="EMBL/GenBank/DDBJ databases">
        <title>Draft Genome Sequences of Seven Type Strains of the Genus Streptomyces.</title>
        <authorList>
            <person name="Aziz S."/>
            <person name="Coretto E."/>
            <person name="Chronakova A."/>
            <person name="Sproer C."/>
            <person name="Huber K."/>
            <person name="Nouioui I."/>
            <person name="Gross H."/>
        </authorList>
    </citation>
    <scope>NUCLEOTIDE SEQUENCE</scope>
    <source>
        <strain evidence="1">DSM 103493</strain>
    </source>
</reference>